<keyword evidence="9" id="KW-0418">Kinase</keyword>
<comment type="catalytic activity">
    <reaction evidence="2 13">
        <text>7,8-dihydroneopterin = 6-hydroxymethyl-7,8-dihydropterin + glycolaldehyde</text>
        <dbReference type="Rhea" id="RHEA:10540"/>
        <dbReference type="ChEBI" id="CHEBI:17001"/>
        <dbReference type="ChEBI" id="CHEBI:17071"/>
        <dbReference type="ChEBI" id="CHEBI:44841"/>
        <dbReference type="EC" id="4.1.2.25"/>
    </reaction>
</comment>
<dbReference type="SUPFAM" id="SSF55083">
    <property type="entry name" value="6-hydroxymethyl-7,8-dihydropterin pyrophosphokinase, HPPK"/>
    <property type="match status" value="1"/>
</dbReference>
<dbReference type="PROSITE" id="PS00794">
    <property type="entry name" value="HPPK"/>
    <property type="match status" value="1"/>
</dbReference>
<dbReference type="Pfam" id="PF02152">
    <property type="entry name" value="FolB"/>
    <property type="match status" value="1"/>
</dbReference>
<evidence type="ECO:0000256" key="14">
    <source>
        <dbReference type="SAM" id="MobiDB-lite"/>
    </source>
</evidence>
<comment type="catalytic activity">
    <reaction evidence="1">
        <text>6-hydroxymethyl-7,8-dihydropterin + ATP = (7,8-dihydropterin-6-yl)methyl diphosphate + AMP + H(+)</text>
        <dbReference type="Rhea" id="RHEA:11412"/>
        <dbReference type="ChEBI" id="CHEBI:15378"/>
        <dbReference type="ChEBI" id="CHEBI:30616"/>
        <dbReference type="ChEBI" id="CHEBI:44841"/>
        <dbReference type="ChEBI" id="CHEBI:72950"/>
        <dbReference type="ChEBI" id="CHEBI:456215"/>
        <dbReference type="EC" id="2.7.6.3"/>
    </reaction>
</comment>
<evidence type="ECO:0000256" key="5">
    <source>
        <dbReference type="ARBA" id="ARBA00005708"/>
    </source>
</evidence>
<gene>
    <name evidence="16" type="primary">folK</name>
    <name evidence="16" type="ORF">H9871_00645</name>
</gene>
<dbReference type="NCBIfam" id="TIGR01498">
    <property type="entry name" value="folK"/>
    <property type="match status" value="1"/>
</dbReference>
<organism evidence="16 17">
    <name type="scientific">Candidatus Nesterenkonia stercoripullorum</name>
    <dbReference type="NCBI Taxonomy" id="2838701"/>
    <lineage>
        <taxon>Bacteria</taxon>
        <taxon>Bacillati</taxon>
        <taxon>Actinomycetota</taxon>
        <taxon>Actinomycetes</taxon>
        <taxon>Micrococcales</taxon>
        <taxon>Micrococcaceae</taxon>
        <taxon>Nesterenkonia</taxon>
    </lineage>
</organism>
<accession>A0A9D1S2A8</accession>
<dbReference type="PANTHER" id="PTHR43071">
    <property type="entry name" value="2-AMINO-4-HYDROXY-6-HYDROXYMETHYLDIHYDROPTERIDINE PYROPHOSPHOKINASE"/>
    <property type="match status" value="1"/>
</dbReference>
<dbReference type="InterPro" id="IPR006157">
    <property type="entry name" value="FolB_dom"/>
</dbReference>
<evidence type="ECO:0000256" key="8">
    <source>
        <dbReference type="ARBA" id="ARBA00022741"/>
    </source>
</evidence>
<evidence type="ECO:0000256" key="11">
    <source>
        <dbReference type="ARBA" id="ARBA00022909"/>
    </source>
</evidence>
<dbReference type="GO" id="GO:0003848">
    <property type="term" value="F:2-amino-4-hydroxy-6-hydroxymethyldihydropteridine diphosphokinase activity"/>
    <property type="evidence" value="ECO:0007669"/>
    <property type="project" value="UniProtKB-EC"/>
</dbReference>
<dbReference type="Pfam" id="PF01288">
    <property type="entry name" value="HPPK"/>
    <property type="match status" value="1"/>
</dbReference>
<comment type="similarity">
    <text evidence="5 13">Belongs to the DHNA family.</text>
</comment>
<evidence type="ECO:0000313" key="16">
    <source>
        <dbReference type="EMBL" id="HIW98631.1"/>
    </source>
</evidence>
<dbReference type="Gene3D" id="3.30.70.560">
    <property type="entry name" value="7,8-Dihydro-6-hydroxymethylpterin-pyrophosphokinase HPPK"/>
    <property type="match status" value="1"/>
</dbReference>
<proteinExistence type="inferred from homology"/>
<dbReference type="GO" id="GO:0005524">
    <property type="term" value="F:ATP binding"/>
    <property type="evidence" value="ECO:0007669"/>
    <property type="project" value="UniProtKB-KW"/>
</dbReference>
<feature type="compositionally biased region" description="Low complexity" evidence="14">
    <location>
        <begin position="316"/>
        <end position="325"/>
    </location>
</feature>
<feature type="domain" description="7,8-dihydro-6-hydroxymethylpterin-pyrophosphokinase" evidence="15">
    <location>
        <begin position="249"/>
        <end position="260"/>
    </location>
</feature>
<name>A0A9D1S2A8_9MICC</name>
<comment type="pathway">
    <text evidence="4">Cofactor biosynthesis; tetrahydrofolate biosynthesis; 2-amino-4-hydroxy-6-hydroxymethyl-7,8-dihydropteridine diphosphate from 7,8-dihydroneopterin triphosphate: step 4/4.</text>
</comment>
<dbReference type="GO" id="GO:0016301">
    <property type="term" value="F:kinase activity"/>
    <property type="evidence" value="ECO:0007669"/>
    <property type="project" value="UniProtKB-KW"/>
</dbReference>
<keyword evidence="7 16" id="KW-0808">Transferase</keyword>
<evidence type="ECO:0000256" key="4">
    <source>
        <dbReference type="ARBA" id="ARBA00005051"/>
    </source>
</evidence>
<dbReference type="Proteomes" id="UP000824151">
    <property type="component" value="Unassembled WGS sequence"/>
</dbReference>
<evidence type="ECO:0000256" key="1">
    <source>
        <dbReference type="ARBA" id="ARBA00000198"/>
    </source>
</evidence>
<evidence type="ECO:0000256" key="2">
    <source>
        <dbReference type="ARBA" id="ARBA00001353"/>
    </source>
</evidence>
<dbReference type="NCBIfam" id="TIGR00526">
    <property type="entry name" value="folB_dom"/>
    <property type="match status" value="1"/>
</dbReference>
<dbReference type="NCBIfam" id="TIGR00525">
    <property type="entry name" value="folB"/>
    <property type="match status" value="1"/>
</dbReference>
<evidence type="ECO:0000256" key="10">
    <source>
        <dbReference type="ARBA" id="ARBA00022840"/>
    </source>
</evidence>
<dbReference type="EC" id="2.7.6.3" evidence="13"/>
<dbReference type="Gene3D" id="3.30.1130.10">
    <property type="match status" value="1"/>
</dbReference>
<comment type="function">
    <text evidence="13">Catalyzes the conversion of 7,8-dihydroneopterin to 6-hydroxymethyl-7,8-dihydropterin.</text>
</comment>
<keyword evidence="11 13" id="KW-0289">Folate biosynthesis</keyword>
<dbReference type="SMART" id="SM00905">
    <property type="entry name" value="FolB"/>
    <property type="match status" value="1"/>
</dbReference>
<dbReference type="InterPro" id="IPR000550">
    <property type="entry name" value="Hppk"/>
</dbReference>
<evidence type="ECO:0000256" key="6">
    <source>
        <dbReference type="ARBA" id="ARBA00009640"/>
    </source>
</evidence>
<keyword evidence="8" id="KW-0547">Nucleotide-binding</keyword>
<feature type="region of interest" description="Disordered" evidence="14">
    <location>
        <begin position="316"/>
        <end position="356"/>
    </location>
</feature>
<dbReference type="GO" id="GO:0004150">
    <property type="term" value="F:dihydroneopterin aldolase activity"/>
    <property type="evidence" value="ECO:0007669"/>
    <property type="project" value="UniProtKB-UniRule"/>
</dbReference>
<sequence length="356" mass="37896">MASADTITLRGLRATGYHGVFAEERREGQIFAVDACLELDLRRAAASDRLRDTVSYAEIAAIVEDHITGEPLDLIEALAQRIALSVLGYDPRIQAATITVHKPSAPMSQDFSDVSIRLRRTRADLDDTDGPEAWNGGERNDVAPQPAGHAGDVDSPVRAVLALGSNLSTSGYSPEQILQAAVEALTAEDGSVTVREVSPLAKTVPVGGPPGQPDFLNMVVAVDTVLPAEKLLDHTQGIESAFGRQRGERWAARTLDIDIITYGHQAVDTDRLHLPHPRAAERAFVLAPWSWMDPGAVLQGQGVGELAAEAADAVGVQPFGGVPQGTRPAEPDRAAGPHAEHPDRPQPSADEGRRSV</sequence>
<dbReference type="EC" id="4.1.2.25" evidence="13"/>
<protein>
    <recommendedName>
        <fullName evidence="13">Bifunctional folate synthesis protein</fullName>
    </recommendedName>
    <domain>
        <recommendedName>
            <fullName evidence="13">Dihydroneopterin aldolase</fullName>
            <shortName evidence="13">DHNA</shortName>
            <ecNumber evidence="13">4.1.2.25</ecNumber>
        </recommendedName>
        <alternativeName>
            <fullName evidence="13">7,8-dihydroneopterin aldolase</fullName>
        </alternativeName>
    </domain>
    <domain>
        <recommendedName>
            <fullName evidence="13">2-amino-4-hydroxy-6-hydroxymethyldihydropteridine pyrophosphokinase</fullName>
            <ecNumber evidence="13">2.7.6.3</ecNumber>
        </recommendedName>
        <alternativeName>
            <fullName evidence="13">6-hydroxymethyl-7,8-dihydropterin pyrophosphokinase</fullName>
            <shortName evidence="13">PPPK</shortName>
        </alternativeName>
        <alternativeName>
            <fullName evidence="13">7,8-dihydro-6-hydroxymethylpterin pyrophosphokinase</fullName>
            <shortName evidence="13">HPPK</shortName>
        </alternativeName>
    </domain>
</protein>
<dbReference type="CDD" id="cd00483">
    <property type="entry name" value="HPPK"/>
    <property type="match status" value="1"/>
</dbReference>
<evidence type="ECO:0000313" key="17">
    <source>
        <dbReference type="Proteomes" id="UP000824151"/>
    </source>
</evidence>
<comment type="caution">
    <text evidence="16">The sequence shown here is derived from an EMBL/GenBank/DDBJ whole genome shotgun (WGS) entry which is preliminary data.</text>
</comment>
<evidence type="ECO:0000256" key="7">
    <source>
        <dbReference type="ARBA" id="ARBA00022679"/>
    </source>
</evidence>
<evidence type="ECO:0000256" key="12">
    <source>
        <dbReference type="ARBA" id="ARBA00023239"/>
    </source>
</evidence>
<dbReference type="FunFam" id="3.30.1130.10:FF:000003">
    <property type="entry name" value="7,8-dihydroneopterin aldolase"/>
    <property type="match status" value="1"/>
</dbReference>
<dbReference type="PANTHER" id="PTHR43071:SF1">
    <property type="entry name" value="2-AMINO-4-HYDROXY-6-HYDROXYMETHYLDIHYDROPTERIDINE PYROPHOSPHOKINASE"/>
    <property type="match status" value="1"/>
</dbReference>
<dbReference type="CDD" id="cd00534">
    <property type="entry name" value="DHNA_DHNTPE"/>
    <property type="match status" value="1"/>
</dbReference>
<evidence type="ECO:0000256" key="3">
    <source>
        <dbReference type="ARBA" id="ARBA00005013"/>
    </source>
</evidence>
<reference evidence="16" key="2">
    <citation type="submission" date="2021-04" db="EMBL/GenBank/DDBJ databases">
        <authorList>
            <person name="Gilroy R."/>
        </authorList>
    </citation>
    <scope>NUCLEOTIDE SEQUENCE</scope>
    <source>
        <strain evidence="16">ChiHejej3B27-3195</strain>
    </source>
</reference>
<dbReference type="GO" id="GO:0046656">
    <property type="term" value="P:folic acid biosynthetic process"/>
    <property type="evidence" value="ECO:0007669"/>
    <property type="project" value="UniProtKB-UniRule"/>
</dbReference>
<comment type="pathway">
    <text evidence="3 13">Cofactor biosynthesis; tetrahydrofolate biosynthesis; 2-amino-4-hydroxy-6-hydroxymethyl-7,8-dihydropteridine diphosphate from 7,8-dihydroneopterin triphosphate: step 3/4.</text>
</comment>
<dbReference type="SUPFAM" id="SSF55620">
    <property type="entry name" value="Tetrahydrobiopterin biosynthesis enzymes-like"/>
    <property type="match status" value="1"/>
</dbReference>
<dbReference type="AlphaFoldDB" id="A0A9D1S2A8"/>
<dbReference type="InterPro" id="IPR043133">
    <property type="entry name" value="GTP-CH-I_C/QueF"/>
</dbReference>
<keyword evidence="10" id="KW-0067">ATP-binding</keyword>
<evidence type="ECO:0000256" key="13">
    <source>
        <dbReference type="RuleBase" id="RU362079"/>
    </source>
</evidence>
<evidence type="ECO:0000256" key="9">
    <source>
        <dbReference type="ARBA" id="ARBA00022777"/>
    </source>
</evidence>
<dbReference type="GO" id="GO:0046654">
    <property type="term" value="P:tetrahydrofolate biosynthetic process"/>
    <property type="evidence" value="ECO:0007669"/>
    <property type="project" value="UniProtKB-UniRule"/>
</dbReference>
<keyword evidence="12 13" id="KW-0456">Lyase</keyword>
<comment type="similarity">
    <text evidence="6">In the N-terminal section; belongs to the DHNA family.</text>
</comment>
<feature type="compositionally biased region" description="Basic and acidic residues" evidence="14">
    <location>
        <begin position="329"/>
        <end position="356"/>
    </location>
</feature>
<dbReference type="InterPro" id="IPR006156">
    <property type="entry name" value="Dihydroneopterin_aldolase"/>
</dbReference>
<feature type="region of interest" description="Disordered" evidence="14">
    <location>
        <begin position="125"/>
        <end position="151"/>
    </location>
</feature>
<evidence type="ECO:0000259" key="15">
    <source>
        <dbReference type="PROSITE" id="PS00794"/>
    </source>
</evidence>
<reference evidence="16" key="1">
    <citation type="journal article" date="2021" name="PeerJ">
        <title>Extensive microbial diversity within the chicken gut microbiome revealed by metagenomics and culture.</title>
        <authorList>
            <person name="Gilroy R."/>
            <person name="Ravi A."/>
            <person name="Getino M."/>
            <person name="Pursley I."/>
            <person name="Horton D.L."/>
            <person name="Alikhan N.F."/>
            <person name="Baker D."/>
            <person name="Gharbi K."/>
            <person name="Hall N."/>
            <person name="Watson M."/>
            <person name="Adriaenssens E.M."/>
            <person name="Foster-Nyarko E."/>
            <person name="Jarju S."/>
            <person name="Secka A."/>
            <person name="Antonio M."/>
            <person name="Oren A."/>
            <person name="Chaudhuri R.R."/>
            <person name="La Ragione R."/>
            <person name="Hildebrand F."/>
            <person name="Pallen M.J."/>
        </authorList>
    </citation>
    <scope>NUCLEOTIDE SEQUENCE</scope>
    <source>
        <strain evidence="16">ChiHejej3B27-3195</strain>
    </source>
</reference>
<dbReference type="InterPro" id="IPR035907">
    <property type="entry name" value="Hppk_sf"/>
</dbReference>
<dbReference type="EMBL" id="DXGD01000026">
    <property type="protein sequence ID" value="HIW98631.1"/>
    <property type="molecule type" value="Genomic_DNA"/>
</dbReference>